<evidence type="ECO:0000313" key="3">
    <source>
        <dbReference type="EMBL" id="KAK4030377.1"/>
    </source>
</evidence>
<reference evidence="3 4" key="1">
    <citation type="journal article" date="2023" name="Nucleic Acids Res.">
        <title>The hologenome of Daphnia magna reveals possible DNA methylation and microbiome-mediated evolution of the host genome.</title>
        <authorList>
            <person name="Chaturvedi A."/>
            <person name="Li X."/>
            <person name="Dhandapani V."/>
            <person name="Marshall H."/>
            <person name="Kissane S."/>
            <person name="Cuenca-Cambronero M."/>
            <person name="Asole G."/>
            <person name="Calvet F."/>
            <person name="Ruiz-Romero M."/>
            <person name="Marangio P."/>
            <person name="Guigo R."/>
            <person name="Rago D."/>
            <person name="Mirbahai L."/>
            <person name="Eastwood N."/>
            <person name="Colbourne J.K."/>
            <person name="Zhou J."/>
            <person name="Mallon E."/>
            <person name="Orsini L."/>
        </authorList>
    </citation>
    <scope>NUCLEOTIDE SEQUENCE [LARGE SCALE GENOMIC DNA]</scope>
    <source>
        <strain evidence="3">LRV0_1</strain>
    </source>
</reference>
<accession>A0ABR0AZP1</accession>
<dbReference type="SUPFAM" id="SSF58104">
    <property type="entry name" value="Methyl-accepting chemotaxis protein (MCP) signaling domain"/>
    <property type="match status" value="1"/>
</dbReference>
<feature type="region of interest" description="Disordered" evidence="1">
    <location>
        <begin position="31"/>
        <end position="52"/>
    </location>
</feature>
<feature type="transmembrane region" description="Helical" evidence="2">
    <location>
        <begin position="74"/>
        <end position="93"/>
    </location>
</feature>
<keyword evidence="2" id="KW-0812">Transmembrane</keyword>
<keyword evidence="4" id="KW-1185">Reference proteome</keyword>
<dbReference type="EMBL" id="JAOYFB010000039">
    <property type="protein sequence ID" value="KAK4030377.1"/>
    <property type="molecule type" value="Genomic_DNA"/>
</dbReference>
<keyword evidence="2" id="KW-0472">Membrane</keyword>
<gene>
    <name evidence="3" type="ORF">OUZ56_023376</name>
</gene>
<sequence>MYSTSDPDICRTSDGLPCVMWASGVHGPELRGVNRNSPADTPAVRDGPSHGTAIAPEGIGLRHSTRIRAPRKKFLLAFPLMFLLAVMSGPGPVAASEIIAYQGGIFKSEGELAFSDSELVVVTDFTFDPGDQVIKSLYEWLDIRMNAMSHHYDGPKFQFKQELQQHVKERAQEELLKLRKIHQLWNELKTAVCVQESRVKRGLVDGGGRLLNWLFGVSTQEDLEHVNDRIKKLSTETTSIVHALEVHASLINETLWETKASGDAVAELQTAFTQIEQEAWKMDNKMDAVVKEIERQWIATTKVGDAFRQIGSAVGWIEKVMDNFAVGLAAMAMERLPATLFPPLQLQAALKEIKSVLLSGWSLSPSIQKGDVWKVYTEAKVVVAALEAIIVCEWFIVHPIGADNDPKENQLLEKTTIQ</sequence>
<dbReference type="Proteomes" id="UP001234178">
    <property type="component" value="Unassembled WGS sequence"/>
</dbReference>
<keyword evidence="2" id="KW-1133">Transmembrane helix</keyword>
<protein>
    <submittedName>
        <fullName evidence="3">Uncharacterized protein</fullName>
    </submittedName>
</protein>
<organism evidence="3 4">
    <name type="scientific">Daphnia magna</name>
    <dbReference type="NCBI Taxonomy" id="35525"/>
    <lineage>
        <taxon>Eukaryota</taxon>
        <taxon>Metazoa</taxon>
        <taxon>Ecdysozoa</taxon>
        <taxon>Arthropoda</taxon>
        <taxon>Crustacea</taxon>
        <taxon>Branchiopoda</taxon>
        <taxon>Diplostraca</taxon>
        <taxon>Cladocera</taxon>
        <taxon>Anomopoda</taxon>
        <taxon>Daphniidae</taxon>
        <taxon>Daphnia</taxon>
    </lineage>
</organism>
<evidence type="ECO:0000256" key="1">
    <source>
        <dbReference type="SAM" id="MobiDB-lite"/>
    </source>
</evidence>
<comment type="caution">
    <text evidence="3">The sequence shown here is derived from an EMBL/GenBank/DDBJ whole genome shotgun (WGS) entry which is preliminary data.</text>
</comment>
<name>A0ABR0AZP1_9CRUS</name>
<proteinExistence type="predicted"/>
<evidence type="ECO:0000256" key="2">
    <source>
        <dbReference type="SAM" id="Phobius"/>
    </source>
</evidence>
<evidence type="ECO:0000313" key="4">
    <source>
        <dbReference type="Proteomes" id="UP001234178"/>
    </source>
</evidence>